<name>A0A316ZF69_9BASI</name>
<sequence>SSNPGGTPVGGSQFYALTPFDLRPALTVTLAYDVFVPASFEYVQGGKLPGLYGGREECSGGDEAADCWSARFMWRTDGEGEVYLYVPQDRQDPSICDVPPKSVCDSSYGVSLGRGSFHFTRGAWTSLSQTIFLGSGTKPDGSIRVSANGKQVLSFNKVLYPSAHKGLFFST</sequence>
<dbReference type="Proteomes" id="UP000245946">
    <property type="component" value="Unassembled WGS sequence"/>
</dbReference>
<dbReference type="RefSeq" id="XP_025599963.1">
    <property type="nucleotide sequence ID" value="XM_025740103.1"/>
</dbReference>
<dbReference type="STRING" id="58919.A0A316ZF69"/>
<accession>A0A316ZF69</accession>
<dbReference type="AlphaFoldDB" id="A0A316ZF69"/>
<keyword evidence="3" id="KW-1185">Reference proteome</keyword>
<dbReference type="Gene3D" id="2.60.120.200">
    <property type="match status" value="1"/>
</dbReference>
<dbReference type="PANTHER" id="PTHR40124">
    <property type="match status" value="1"/>
</dbReference>
<gene>
    <name evidence="2" type="ORF">FA09DRAFT_295096</name>
</gene>
<dbReference type="Pfam" id="PF21294">
    <property type="entry name" value="Polysacc_lyase_14"/>
    <property type="match status" value="1"/>
</dbReference>
<dbReference type="OrthoDB" id="10069995at2759"/>
<feature type="non-terminal residue" evidence="2">
    <location>
        <position position="1"/>
    </location>
</feature>
<evidence type="ECO:0000259" key="1">
    <source>
        <dbReference type="Pfam" id="PF21294"/>
    </source>
</evidence>
<feature type="domain" description="Polysaccharide lyase 14" evidence="1">
    <location>
        <begin position="2"/>
        <end position="166"/>
    </location>
</feature>
<dbReference type="PANTHER" id="PTHR40124:SF1">
    <property type="entry name" value="DISAGGREGATASE RELATED REPEAT PROTEIN"/>
    <property type="match status" value="1"/>
</dbReference>
<organism evidence="2 3">
    <name type="scientific">Tilletiopsis washingtonensis</name>
    <dbReference type="NCBI Taxonomy" id="58919"/>
    <lineage>
        <taxon>Eukaryota</taxon>
        <taxon>Fungi</taxon>
        <taxon>Dikarya</taxon>
        <taxon>Basidiomycota</taxon>
        <taxon>Ustilaginomycotina</taxon>
        <taxon>Exobasidiomycetes</taxon>
        <taxon>Entylomatales</taxon>
        <taxon>Entylomatales incertae sedis</taxon>
        <taxon>Tilletiopsis</taxon>
    </lineage>
</organism>
<evidence type="ECO:0000313" key="2">
    <source>
        <dbReference type="EMBL" id="PWN99684.1"/>
    </source>
</evidence>
<reference evidence="2 3" key="1">
    <citation type="journal article" date="2018" name="Mol. Biol. Evol.">
        <title>Broad Genomic Sampling Reveals a Smut Pathogenic Ancestry of the Fungal Clade Ustilaginomycotina.</title>
        <authorList>
            <person name="Kijpornyongpan T."/>
            <person name="Mondo S.J."/>
            <person name="Barry K."/>
            <person name="Sandor L."/>
            <person name="Lee J."/>
            <person name="Lipzen A."/>
            <person name="Pangilinan J."/>
            <person name="LaButti K."/>
            <person name="Hainaut M."/>
            <person name="Henrissat B."/>
            <person name="Grigoriev I.V."/>
            <person name="Spatafora J.W."/>
            <person name="Aime M.C."/>
        </authorList>
    </citation>
    <scope>NUCLEOTIDE SEQUENCE [LARGE SCALE GENOMIC DNA]</scope>
    <source>
        <strain evidence="2 3">MCA 4186</strain>
    </source>
</reference>
<evidence type="ECO:0000313" key="3">
    <source>
        <dbReference type="Proteomes" id="UP000245946"/>
    </source>
</evidence>
<dbReference type="InterPro" id="IPR048958">
    <property type="entry name" value="Polysacc_lyase_14"/>
</dbReference>
<dbReference type="GeneID" id="37267649"/>
<proteinExistence type="predicted"/>
<dbReference type="EMBL" id="KZ819287">
    <property type="protein sequence ID" value="PWN99684.1"/>
    <property type="molecule type" value="Genomic_DNA"/>
</dbReference>
<protein>
    <recommendedName>
        <fullName evidence="1">Polysaccharide lyase 14 domain-containing protein</fullName>
    </recommendedName>
</protein>